<comment type="subunit">
    <text evidence="10">Interacts with EPHA8; activates EPHA8.</text>
</comment>
<protein>
    <recommendedName>
        <fullName evidence="11">Ephrin-A3</fullName>
    </recommendedName>
    <alternativeName>
        <fullName evidence="13">EHK1 ligand</fullName>
    </alternativeName>
    <alternativeName>
        <fullName evidence="12">EPH-related receptor tyrosine kinase ligand 3</fullName>
    </alternativeName>
</protein>
<keyword evidence="4 16" id="KW-0732">Signal</keyword>
<comment type="similarity">
    <text evidence="14 15">Belongs to the ephrin family.</text>
</comment>
<evidence type="ECO:0000256" key="12">
    <source>
        <dbReference type="ARBA" id="ARBA00078736"/>
    </source>
</evidence>
<keyword evidence="5 15" id="KW-0472">Membrane</keyword>
<evidence type="ECO:0000256" key="9">
    <source>
        <dbReference type="ARBA" id="ARBA00056077"/>
    </source>
</evidence>
<reference evidence="18" key="3">
    <citation type="submission" date="2025-09" db="UniProtKB">
        <authorList>
            <consortium name="Ensembl"/>
        </authorList>
    </citation>
    <scope>IDENTIFICATION</scope>
</reference>
<dbReference type="PROSITE" id="PS01299">
    <property type="entry name" value="EPHRIN_RBD_1"/>
    <property type="match status" value="1"/>
</dbReference>
<dbReference type="FunFam" id="2.60.40.420:FF:000030">
    <property type="entry name" value="ephrin-A3 isoform X1"/>
    <property type="match status" value="1"/>
</dbReference>
<evidence type="ECO:0000256" key="14">
    <source>
        <dbReference type="PROSITE-ProRule" id="PRU00884"/>
    </source>
</evidence>
<dbReference type="InterPro" id="IPR008972">
    <property type="entry name" value="Cupredoxin"/>
</dbReference>
<comment type="subcellular location">
    <subcellularLocation>
        <location evidence="1">Cell membrane</location>
        <topology evidence="1">Lipid-anchor</topology>
        <topology evidence="1">GPI-anchor</topology>
    </subcellularLocation>
</comment>
<name>A0A8B9ZEV6_ANAPL</name>
<dbReference type="Ensembl" id="ENSAPLT00020014327.1">
    <property type="protein sequence ID" value="ENSAPLP00020013296.1"/>
    <property type="gene ID" value="ENSAPLG00020009765.1"/>
</dbReference>
<reference evidence="18" key="1">
    <citation type="submission" date="2019-08" db="EMBL/GenBank/DDBJ databases">
        <title>Three high-quality genomes provides insights into domestication of ducks.</title>
        <authorList>
            <person name="Hou Z.C."/>
            <person name="Zhu F."/>
            <person name="Yin Z.T."/>
            <person name="Zhang F."/>
        </authorList>
    </citation>
    <scope>NUCLEOTIDE SEQUENCE [LARGE SCALE GENOMIC DNA]</scope>
</reference>
<dbReference type="GO" id="GO:0048013">
    <property type="term" value="P:ephrin receptor signaling pathway"/>
    <property type="evidence" value="ECO:0007669"/>
    <property type="project" value="InterPro"/>
</dbReference>
<dbReference type="Proteomes" id="UP000694400">
    <property type="component" value="Chromosome 32"/>
</dbReference>
<dbReference type="InterPro" id="IPR019765">
    <property type="entry name" value="Ephrin_CS"/>
</dbReference>
<keyword evidence="6" id="KW-1015">Disulfide bond</keyword>
<accession>A0A8B9ZEV6</accession>
<evidence type="ECO:0000256" key="8">
    <source>
        <dbReference type="ARBA" id="ARBA00023288"/>
    </source>
</evidence>
<dbReference type="Pfam" id="PF00812">
    <property type="entry name" value="Ephrin"/>
    <property type="match status" value="1"/>
</dbReference>
<evidence type="ECO:0000256" key="16">
    <source>
        <dbReference type="SAM" id="SignalP"/>
    </source>
</evidence>
<dbReference type="PRINTS" id="PR01347">
    <property type="entry name" value="EPHRIN"/>
</dbReference>
<evidence type="ECO:0000256" key="1">
    <source>
        <dbReference type="ARBA" id="ARBA00004609"/>
    </source>
</evidence>
<evidence type="ECO:0000313" key="18">
    <source>
        <dbReference type="Ensembl" id="ENSAPLP00020013296.1"/>
    </source>
</evidence>
<dbReference type="PANTHER" id="PTHR11304">
    <property type="entry name" value="EPHRIN"/>
    <property type="match status" value="1"/>
</dbReference>
<evidence type="ECO:0000256" key="6">
    <source>
        <dbReference type="ARBA" id="ARBA00023157"/>
    </source>
</evidence>
<dbReference type="AlphaFoldDB" id="A0A8B9ZEV6"/>
<feature type="domain" description="Ephrin RBD" evidence="17">
    <location>
        <begin position="24"/>
        <end position="155"/>
    </location>
</feature>
<dbReference type="InterPro" id="IPR001799">
    <property type="entry name" value="Ephrin_RBD"/>
</dbReference>
<keyword evidence="7" id="KW-0325">Glycoprotein</keyword>
<reference evidence="18" key="2">
    <citation type="submission" date="2025-08" db="UniProtKB">
        <authorList>
            <consortium name="Ensembl"/>
        </authorList>
    </citation>
    <scope>IDENTIFICATION</scope>
</reference>
<dbReference type="Gene3D" id="2.60.40.420">
    <property type="entry name" value="Cupredoxins - blue copper proteins"/>
    <property type="match status" value="1"/>
</dbReference>
<dbReference type="InterPro" id="IPR031328">
    <property type="entry name" value="Ephrin"/>
</dbReference>
<evidence type="ECO:0000256" key="15">
    <source>
        <dbReference type="RuleBase" id="RU004375"/>
    </source>
</evidence>
<keyword evidence="3" id="KW-0336">GPI-anchor</keyword>
<proteinExistence type="inferred from homology"/>
<dbReference type="SUPFAM" id="SSF49503">
    <property type="entry name" value="Cupredoxins"/>
    <property type="match status" value="1"/>
</dbReference>
<dbReference type="InterPro" id="IPR034252">
    <property type="entry name" value="Ephrin-A_Ecto"/>
</dbReference>
<sequence length="254" mass="28593">MAARLLPLLPLLLLLGRGPPGALGNRHAVHWNSSNLHLRREGYTVQVNVNDYLDIYCPHYNASVPEHRLEQYVLYMVNAEGYRTCNTSQGFKRWECNRPHAPHSPIKFSEKFQRYSAFSLGYEFRAGQEYYYISTPTHNHRRACLKMKVFVCCASTSHSGEKLAPTLPQFTLRPEVKIEDLGESGAPAPRSRLAWGGVRASSPRRSAHRLSLPAENFNPEIPKLEKSISGTSPKREHLPLAVAAALFLMTLLAS</sequence>
<organism evidence="18 19">
    <name type="scientific">Anas platyrhynchos</name>
    <name type="common">Mallard</name>
    <name type="synonym">Anas boschas</name>
    <dbReference type="NCBI Taxonomy" id="8839"/>
    <lineage>
        <taxon>Eukaryota</taxon>
        <taxon>Metazoa</taxon>
        <taxon>Chordata</taxon>
        <taxon>Craniata</taxon>
        <taxon>Vertebrata</taxon>
        <taxon>Euteleostomi</taxon>
        <taxon>Archelosauria</taxon>
        <taxon>Archosauria</taxon>
        <taxon>Dinosauria</taxon>
        <taxon>Saurischia</taxon>
        <taxon>Theropoda</taxon>
        <taxon>Coelurosauria</taxon>
        <taxon>Aves</taxon>
        <taxon>Neognathae</taxon>
        <taxon>Galloanserae</taxon>
        <taxon>Anseriformes</taxon>
        <taxon>Anatidae</taxon>
        <taxon>Anatinae</taxon>
        <taxon>Anas</taxon>
    </lineage>
</organism>
<keyword evidence="2" id="KW-1003">Cell membrane</keyword>
<dbReference type="GO" id="GO:0098552">
    <property type="term" value="C:side of membrane"/>
    <property type="evidence" value="ECO:0007669"/>
    <property type="project" value="UniProtKB-KW"/>
</dbReference>
<dbReference type="PANTHER" id="PTHR11304:SF5">
    <property type="entry name" value="EPHRIN-A3"/>
    <property type="match status" value="1"/>
</dbReference>
<dbReference type="CDD" id="cd10425">
    <property type="entry name" value="Ephrin-A_Ectodomain"/>
    <property type="match status" value="1"/>
</dbReference>
<feature type="chain" id="PRO_5034072585" description="Ephrin-A3" evidence="16">
    <location>
        <begin position="25"/>
        <end position="254"/>
    </location>
</feature>
<comment type="caution">
    <text evidence="14">Lacks conserved residue(s) required for the propagation of feature annotation.</text>
</comment>
<comment type="function">
    <text evidence="9">Cell surface GPI-bound ligand for Eph receptors, a family of receptor tyrosine kinases which are crucial for migration, repulsion and adhesion during neuronal, vascular and epithelial development. Binds promiscuously Eph receptors residing on adjacent cells, leading to contact-dependent bidirectional signaling into neighboring cells. The signaling pathway downstream of the receptor is referred to as forward signaling while the signaling pathway downstream of the ephrin ligand is referred to as reverse signaling.</text>
</comment>
<evidence type="ECO:0000256" key="11">
    <source>
        <dbReference type="ARBA" id="ARBA00069522"/>
    </source>
</evidence>
<dbReference type="GO" id="GO:0046875">
    <property type="term" value="F:ephrin receptor binding"/>
    <property type="evidence" value="ECO:0007669"/>
    <property type="project" value="InterPro"/>
</dbReference>
<keyword evidence="8" id="KW-0449">Lipoprotein</keyword>
<evidence type="ECO:0000256" key="7">
    <source>
        <dbReference type="ARBA" id="ARBA00023180"/>
    </source>
</evidence>
<evidence type="ECO:0000256" key="13">
    <source>
        <dbReference type="ARBA" id="ARBA00084021"/>
    </source>
</evidence>
<dbReference type="GO" id="GO:0005886">
    <property type="term" value="C:plasma membrane"/>
    <property type="evidence" value="ECO:0007669"/>
    <property type="project" value="UniProtKB-SubCell"/>
</dbReference>
<evidence type="ECO:0000259" key="17">
    <source>
        <dbReference type="PROSITE" id="PS51551"/>
    </source>
</evidence>
<dbReference type="PROSITE" id="PS51551">
    <property type="entry name" value="EPHRIN_RBD_2"/>
    <property type="match status" value="1"/>
</dbReference>
<evidence type="ECO:0000256" key="3">
    <source>
        <dbReference type="ARBA" id="ARBA00022622"/>
    </source>
</evidence>
<dbReference type="GO" id="GO:0007411">
    <property type="term" value="P:axon guidance"/>
    <property type="evidence" value="ECO:0007669"/>
    <property type="project" value="TreeGrafter"/>
</dbReference>
<evidence type="ECO:0000256" key="10">
    <source>
        <dbReference type="ARBA" id="ARBA00061941"/>
    </source>
</evidence>
<evidence type="ECO:0000313" key="19">
    <source>
        <dbReference type="Proteomes" id="UP000694400"/>
    </source>
</evidence>
<feature type="signal peptide" evidence="16">
    <location>
        <begin position="1"/>
        <end position="24"/>
    </location>
</feature>
<evidence type="ECO:0000256" key="4">
    <source>
        <dbReference type="ARBA" id="ARBA00022729"/>
    </source>
</evidence>
<evidence type="ECO:0000256" key="5">
    <source>
        <dbReference type="ARBA" id="ARBA00023136"/>
    </source>
</evidence>
<evidence type="ECO:0000256" key="2">
    <source>
        <dbReference type="ARBA" id="ARBA00022475"/>
    </source>
</evidence>